<proteinExistence type="inferred from homology"/>
<evidence type="ECO:0000313" key="8">
    <source>
        <dbReference type="Proteomes" id="UP001331761"/>
    </source>
</evidence>
<keyword evidence="2" id="KW-0812">Transmembrane</keyword>
<dbReference type="AlphaFoldDB" id="A0AAN8FHM2"/>
<dbReference type="GO" id="GO:0034707">
    <property type="term" value="C:chloride channel complex"/>
    <property type="evidence" value="ECO:0007669"/>
    <property type="project" value="UniProtKB-KW"/>
</dbReference>
<keyword evidence="6" id="KW-0868">Chloride</keyword>
<protein>
    <recommendedName>
        <fullName evidence="6">Bestrophin homolog</fullName>
    </recommendedName>
</protein>
<evidence type="ECO:0000256" key="5">
    <source>
        <dbReference type="ARBA" id="ARBA00034769"/>
    </source>
</evidence>
<comment type="caution">
    <text evidence="7">The sequence shown here is derived from an EMBL/GenBank/DDBJ whole genome shotgun (WGS) entry which is preliminary data.</text>
</comment>
<evidence type="ECO:0000256" key="6">
    <source>
        <dbReference type="RuleBase" id="RU363126"/>
    </source>
</evidence>
<evidence type="ECO:0000256" key="3">
    <source>
        <dbReference type="ARBA" id="ARBA00022989"/>
    </source>
</evidence>
<name>A0AAN8FHM2_TRICO</name>
<dbReference type="GO" id="GO:0005254">
    <property type="term" value="F:chloride channel activity"/>
    <property type="evidence" value="ECO:0007669"/>
    <property type="project" value="UniProtKB-KW"/>
</dbReference>
<dbReference type="GO" id="GO:0005886">
    <property type="term" value="C:plasma membrane"/>
    <property type="evidence" value="ECO:0007669"/>
    <property type="project" value="UniProtKB-SubCell"/>
</dbReference>
<dbReference type="PANTHER" id="PTHR10736:SF58">
    <property type="entry name" value="BESTROPHIN HOMOLOG-RELATED"/>
    <property type="match status" value="1"/>
</dbReference>
<keyword evidence="8" id="KW-1185">Reference proteome</keyword>
<dbReference type="Proteomes" id="UP001331761">
    <property type="component" value="Unassembled WGS sequence"/>
</dbReference>
<keyword evidence="4" id="KW-0472">Membrane</keyword>
<keyword evidence="6" id="KW-1003">Cell membrane</keyword>
<evidence type="ECO:0000313" key="7">
    <source>
        <dbReference type="EMBL" id="KAK5978967.1"/>
    </source>
</evidence>
<dbReference type="InterPro" id="IPR000615">
    <property type="entry name" value="Bestrophin"/>
</dbReference>
<evidence type="ECO:0000256" key="4">
    <source>
        <dbReference type="ARBA" id="ARBA00023136"/>
    </source>
</evidence>
<evidence type="ECO:0000256" key="2">
    <source>
        <dbReference type="ARBA" id="ARBA00022692"/>
    </source>
</evidence>
<keyword evidence="6" id="KW-0813">Transport</keyword>
<dbReference type="EMBL" id="WIXE01008817">
    <property type="protein sequence ID" value="KAK5978967.1"/>
    <property type="molecule type" value="Genomic_DNA"/>
</dbReference>
<organism evidence="7 8">
    <name type="scientific">Trichostrongylus colubriformis</name>
    <name type="common">Black scour worm</name>
    <dbReference type="NCBI Taxonomy" id="6319"/>
    <lineage>
        <taxon>Eukaryota</taxon>
        <taxon>Metazoa</taxon>
        <taxon>Ecdysozoa</taxon>
        <taxon>Nematoda</taxon>
        <taxon>Chromadorea</taxon>
        <taxon>Rhabditida</taxon>
        <taxon>Rhabditina</taxon>
        <taxon>Rhabditomorpha</taxon>
        <taxon>Strongyloidea</taxon>
        <taxon>Trichostrongylidae</taxon>
        <taxon>Trichostrongylus</taxon>
    </lineage>
</organism>
<evidence type="ECO:0000256" key="1">
    <source>
        <dbReference type="ARBA" id="ARBA00004370"/>
    </source>
</evidence>
<gene>
    <name evidence="7" type="ORF">GCK32_014709</name>
</gene>
<keyword evidence="6" id="KW-0407">Ion channel</keyword>
<comment type="subcellular location">
    <subcellularLocation>
        <location evidence="6">Cell membrane</location>
        <topology evidence="6">Multi-pass membrane protein</topology>
    </subcellularLocation>
    <subcellularLocation>
        <location evidence="1">Membrane</location>
    </subcellularLocation>
</comment>
<keyword evidence="6" id="KW-0869">Chloride channel</keyword>
<dbReference type="PANTHER" id="PTHR10736">
    <property type="entry name" value="BESTROPHIN"/>
    <property type="match status" value="1"/>
</dbReference>
<keyword evidence="6" id="KW-0406">Ion transport</keyword>
<comment type="similarity">
    <text evidence="5 6">Belongs to the anion channel-forming bestrophin (TC 1.A.46) family. Calcium-sensitive chloride channel subfamily.</text>
</comment>
<sequence>VLVFRDVSMRVRRRFPNMDSIVAAGFLHESELQDLENIKITYNKYWAPFNWALTICTRAYKEGFIENIPAVVAIQTVDLLVPFMTILQFIFFVGWMKVAEALLNPLGEDDDDFECNFLIDKNIATGLSIVDNTHDTCPTLLPDRLSDPNYKRVYSEDSQRWGGERELVGSAEGVEIAKPDEHVRMVSIERGTSVESRRPSTLDKITDFLSMPRRRSSVFSIGQGAVHLVNYGDCPTRLIVNEIGMYSVICDIDVASILDGHG</sequence>
<comment type="function">
    <text evidence="6">Forms chloride channels.</text>
</comment>
<keyword evidence="3" id="KW-1133">Transmembrane helix</keyword>
<reference evidence="7 8" key="1">
    <citation type="submission" date="2019-10" db="EMBL/GenBank/DDBJ databases">
        <title>Assembly and Annotation for the nematode Trichostrongylus colubriformis.</title>
        <authorList>
            <person name="Martin J."/>
        </authorList>
    </citation>
    <scope>NUCLEOTIDE SEQUENCE [LARGE SCALE GENOMIC DNA]</scope>
    <source>
        <strain evidence="7">G859</strain>
        <tissue evidence="7">Whole worm</tissue>
    </source>
</reference>
<accession>A0AAN8FHM2</accession>
<dbReference type="InterPro" id="IPR021134">
    <property type="entry name" value="Bestrophin-like"/>
</dbReference>
<dbReference type="Pfam" id="PF01062">
    <property type="entry name" value="Bestrophin"/>
    <property type="match status" value="2"/>
</dbReference>
<feature type="non-terminal residue" evidence="7">
    <location>
        <position position="1"/>
    </location>
</feature>